<evidence type="ECO:0000256" key="4">
    <source>
        <dbReference type="RuleBase" id="RU365014"/>
    </source>
</evidence>
<dbReference type="PANTHER" id="PTHR43380">
    <property type="entry name" value="2-OXOISOVALERATE DEHYDROGENASE SUBUNIT ALPHA, MITOCHONDRIAL"/>
    <property type="match status" value="1"/>
</dbReference>
<feature type="domain" description="Dehydrogenase E1 component" evidence="6">
    <location>
        <begin position="70"/>
        <end position="360"/>
    </location>
</feature>
<gene>
    <name evidence="7" type="ORF">POL72_39750</name>
</gene>
<dbReference type="Proteomes" id="UP001217485">
    <property type="component" value="Unassembled WGS sequence"/>
</dbReference>
<comment type="similarity">
    <text evidence="4">Belongs to the BCKDHA family.</text>
</comment>
<dbReference type="InterPro" id="IPR050771">
    <property type="entry name" value="Alpha-ketoacid_DH_E1_comp"/>
</dbReference>
<dbReference type="InterPro" id="IPR029061">
    <property type="entry name" value="THDP-binding"/>
</dbReference>
<evidence type="ECO:0000313" key="7">
    <source>
        <dbReference type="EMBL" id="MDC0683927.1"/>
    </source>
</evidence>
<comment type="cofactor">
    <cofactor evidence="1 4">
        <name>thiamine diphosphate</name>
        <dbReference type="ChEBI" id="CHEBI:58937"/>
    </cofactor>
</comment>
<evidence type="ECO:0000256" key="1">
    <source>
        <dbReference type="ARBA" id="ARBA00001964"/>
    </source>
</evidence>
<comment type="function">
    <text evidence="4">The branched-chain alpha-keto dehydrogenase complex catalyzes the overall conversion of alpha-keto acids to acyl-CoA and CO(2). It contains multiple copies of three enzymatic components: branched-chain alpha-keto acid decarboxylase (E1), lipoamide acyltransferase (E2) and lipoamide dehydrogenase (E3).</text>
</comment>
<feature type="region of interest" description="Disordered" evidence="5">
    <location>
        <begin position="1"/>
        <end position="43"/>
    </location>
</feature>
<reference evidence="7 8" key="1">
    <citation type="submission" date="2023-01" db="EMBL/GenBank/DDBJ databases">
        <title>Minimal conservation of predation-associated metabolite biosynthetic gene clusters underscores biosynthetic potential of Myxococcota including descriptions for ten novel species: Archangium lansinium sp. nov., Myxococcus landrumus sp. nov., Nannocystis bai.</title>
        <authorList>
            <person name="Ahearne A."/>
            <person name="Stevens C."/>
            <person name="Dowd S."/>
        </authorList>
    </citation>
    <scope>NUCLEOTIDE SEQUENCE [LARGE SCALE GENOMIC DNA]</scope>
    <source>
        <strain evidence="7 8">WIWO2</strain>
    </source>
</reference>
<keyword evidence="8" id="KW-1185">Reference proteome</keyword>
<evidence type="ECO:0000259" key="6">
    <source>
        <dbReference type="Pfam" id="PF00676"/>
    </source>
</evidence>
<feature type="compositionally biased region" description="Low complexity" evidence="5">
    <location>
        <begin position="8"/>
        <end position="18"/>
    </location>
</feature>
<comment type="catalytic activity">
    <reaction evidence="4">
        <text>N(6)-[(R)-lipoyl]-L-lysyl-[protein] + 3-methyl-2-oxobutanoate + H(+) = N(6)-[(R)-S(8)-2-methylpropanoyldihydrolipoyl]-L-lysyl-[protein] + CO2</text>
        <dbReference type="Rhea" id="RHEA:13457"/>
        <dbReference type="Rhea" id="RHEA-COMP:10474"/>
        <dbReference type="Rhea" id="RHEA-COMP:10497"/>
        <dbReference type="ChEBI" id="CHEBI:11851"/>
        <dbReference type="ChEBI" id="CHEBI:15378"/>
        <dbReference type="ChEBI" id="CHEBI:16526"/>
        <dbReference type="ChEBI" id="CHEBI:83099"/>
        <dbReference type="ChEBI" id="CHEBI:83142"/>
        <dbReference type="EC" id="1.2.4.4"/>
    </reaction>
</comment>
<protein>
    <recommendedName>
        <fullName evidence="4">2-oxoisovalerate dehydrogenase subunit alpha</fullName>
        <ecNumber evidence="4">1.2.4.4</ecNumber>
    </recommendedName>
    <alternativeName>
        <fullName evidence="4">Branched-chain alpha-keto acid dehydrogenase E1 component alpha chain</fullName>
    </alternativeName>
</protein>
<evidence type="ECO:0000256" key="5">
    <source>
        <dbReference type="SAM" id="MobiDB-lite"/>
    </source>
</evidence>
<dbReference type="EC" id="1.2.4.4" evidence="4"/>
<dbReference type="EMBL" id="JAQNDK010000005">
    <property type="protein sequence ID" value="MDC0683927.1"/>
    <property type="molecule type" value="Genomic_DNA"/>
</dbReference>
<keyword evidence="3 4" id="KW-0786">Thiamine pyrophosphate</keyword>
<comment type="caution">
    <text evidence="7">The sequence shown here is derived from an EMBL/GenBank/DDBJ whole genome shotgun (WGS) entry which is preliminary data.</text>
</comment>
<evidence type="ECO:0000256" key="3">
    <source>
        <dbReference type="ARBA" id="ARBA00023052"/>
    </source>
</evidence>
<accession>A0ABT5CBX0</accession>
<dbReference type="RefSeq" id="WP_272102077.1">
    <property type="nucleotide sequence ID" value="NZ_JAQNDK010000005.1"/>
</dbReference>
<dbReference type="CDD" id="cd02000">
    <property type="entry name" value="TPP_E1_PDC_ADC_BCADC"/>
    <property type="match status" value="1"/>
</dbReference>
<sequence>MSELEATPPGASARSAADAPPPHAPTSRPGEGGDEGLLSVLRDDGTLDPATDPCLSDALLLRAYREIKRLRLLDARMLLLQRQGRVGFYGACTGQEATPIATALAVEPTDWIFPALRESVMMLVRGFPLRTYVAQVFGNAGDLLQGRQMPSHMSGRQVNQVSWSSCIGPQLPQAVGAAWAAKLRRDSTVVVGFMGDGATSEPDFHSAMNFAAVFKAPCVMICQNNHWAISVPTDRQTASRTIAIKGRAYGVPSVRVDGNDVIAVYRAVSEAVARARDGGGPSFIEALTYRVGAHSSSDDPSRYRSQEEVDRWTERDPLLRLGRHLAGRGLLDDAAESSLEAELNAEIAAAVAEVEAMGPPARETLFDDVYAELPWHLRDQRAELLRSPKAPAHGGGR</sequence>
<organism evidence="7 8">
    <name type="scientific">Sorangium atrum</name>
    <dbReference type="NCBI Taxonomy" id="2995308"/>
    <lineage>
        <taxon>Bacteria</taxon>
        <taxon>Pseudomonadati</taxon>
        <taxon>Myxococcota</taxon>
        <taxon>Polyangia</taxon>
        <taxon>Polyangiales</taxon>
        <taxon>Polyangiaceae</taxon>
        <taxon>Sorangium</taxon>
    </lineage>
</organism>
<dbReference type="Gene3D" id="3.40.50.970">
    <property type="match status" value="1"/>
</dbReference>
<dbReference type="PANTHER" id="PTHR43380:SF1">
    <property type="entry name" value="2-OXOISOVALERATE DEHYDROGENASE SUBUNIT ALPHA, MITOCHONDRIAL"/>
    <property type="match status" value="1"/>
</dbReference>
<dbReference type="SUPFAM" id="SSF52518">
    <property type="entry name" value="Thiamin diphosphate-binding fold (THDP-binding)"/>
    <property type="match status" value="1"/>
</dbReference>
<name>A0ABT5CBX0_9BACT</name>
<dbReference type="Pfam" id="PF00676">
    <property type="entry name" value="E1_dh"/>
    <property type="match status" value="1"/>
</dbReference>
<keyword evidence="2 4" id="KW-0560">Oxidoreductase</keyword>
<proteinExistence type="inferred from homology"/>
<evidence type="ECO:0000313" key="8">
    <source>
        <dbReference type="Proteomes" id="UP001217485"/>
    </source>
</evidence>
<dbReference type="InterPro" id="IPR001017">
    <property type="entry name" value="DH_E1"/>
</dbReference>
<evidence type="ECO:0000256" key="2">
    <source>
        <dbReference type="ARBA" id="ARBA00023002"/>
    </source>
</evidence>